<keyword evidence="2" id="KW-0479">Metal-binding</keyword>
<dbReference type="InterPro" id="IPR036396">
    <property type="entry name" value="Cyt_P450_sf"/>
</dbReference>
<name>A0ABX8R925_9ACTN</name>
<keyword evidence="2" id="KW-0503">Monooxygenase</keyword>
<organism evidence="3 4">
    <name type="scientific">Actinomadura graeca</name>
    <dbReference type="NCBI Taxonomy" id="2750812"/>
    <lineage>
        <taxon>Bacteria</taxon>
        <taxon>Bacillati</taxon>
        <taxon>Actinomycetota</taxon>
        <taxon>Actinomycetes</taxon>
        <taxon>Streptosporangiales</taxon>
        <taxon>Thermomonosporaceae</taxon>
        <taxon>Actinomadura</taxon>
    </lineage>
</organism>
<dbReference type="CDD" id="cd11029">
    <property type="entry name" value="CYP107-like"/>
    <property type="match status" value="1"/>
</dbReference>
<dbReference type="Gene3D" id="1.10.630.10">
    <property type="entry name" value="Cytochrome P450"/>
    <property type="match status" value="1"/>
</dbReference>
<proteinExistence type="inferred from homology"/>
<dbReference type="PRINTS" id="PR00359">
    <property type="entry name" value="BP450"/>
</dbReference>
<dbReference type="InterPro" id="IPR001128">
    <property type="entry name" value="Cyt_P450"/>
</dbReference>
<evidence type="ECO:0000256" key="2">
    <source>
        <dbReference type="RuleBase" id="RU000461"/>
    </source>
</evidence>
<dbReference type="SUPFAM" id="SSF48264">
    <property type="entry name" value="Cytochrome P450"/>
    <property type="match status" value="1"/>
</dbReference>
<dbReference type="Pfam" id="PF00067">
    <property type="entry name" value="p450"/>
    <property type="match status" value="1"/>
</dbReference>
<keyword evidence="4" id="KW-1185">Reference proteome</keyword>
<dbReference type="InterPro" id="IPR017972">
    <property type="entry name" value="Cyt_P450_CS"/>
</dbReference>
<keyword evidence="2" id="KW-0349">Heme</keyword>
<keyword evidence="2" id="KW-0560">Oxidoreductase</keyword>
<protein>
    <submittedName>
        <fullName evidence="3">Cytochrome P450</fullName>
    </submittedName>
</protein>
<comment type="similarity">
    <text evidence="1 2">Belongs to the cytochrome P450 family.</text>
</comment>
<dbReference type="PROSITE" id="PS00086">
    <property type="entry name" value="CYTOCHROME_P450"/>
    <property type="match status" value="1"/>
</dbReference>
<dbReference type="EMBL" id="CP059572">
    <property type="protein sequence ID" value="QXJ27026.1"/>
    <property type="molecule type" value="Genomic_DNA"/>
</dbReference>
<dbReference type="InterPro" id="IPR002397">
    <property type="entry name" value="Cyt_P450_B"/>
</dbReference>
<evidence type="ECO:0000313" key="4">
    <source>
        <dbReference type="Proteomes" id="UP001049518"/>
    </source>
</evidence>
<evidence type="ECO:0000313" key="3">
    <source>
        <dbReference type="EMBL" id="QXJ27026.1"/>
    </source>
</evidence>
<dbReference type="PANTHER" id="PTHR46696">
    <property type="entry name" value="P450, PUTATIVE (EUROFUNG)-RELATED"/>
    <property type="match status" value="1"/>
</dbReference>
<accession>A0ABX8R925</accession>
<sequence length="409" mass="45246">MKDESMLADPFAAYGRIREQAPLVRAAMPGVEPYWIVTRYDDVKQVLGDARFVSSVDNVPDLEVPDRMEQFQISRGIPPEFLEYLRTSMARLDGDDHLRQRRLAAHVFTARRMIALRPRVEEMVGDLLDRLPGMARDGVVDLVAHFALPLPLAVIFELVGVPEPDRPRFLATIWQWMIAAGSGKGGASPSGPGDVHGFILDLVERRRADPGTDLISSLIRVRDDDERRVGDTELVWLIMSLLIAGHETTANLIGNSVAALLTHPDQLGLLRRRPELMPKAVNELVRWCSPVVTAPHRYATEDIEVGGVLVRKGESVMVVFAGANHDPRAFDAPERLDLDREATPGRAHLGFGHGLRHCPGAALGRMEAEVALEALLRRFPDLALAADPAELRHARIPGLWKLLALPVTL</sequence>
<reference evidence="3" key="1">
    <citation type="submission" date="2020-07" db="EMBL/GenBank/DDBJ databases">
        <authorList>
            <person name="Tarantini F.S."/>
            <person name="Hong K.W."/>
            <person name="Chan K.G."/>
        </authorList>
    </citation>
    <scope>NUCLEOTIDE SEQUENCE</scope>
    <source>
        <strain evidence="3">32-07</strain>
    </source>
</reference>
<dbReference type="Proteomes" id="UP001049518">
    <property type="component" value="Chromosome"/>
</dbReference>
<keyword evidence="2" id="KW-0408">Iron</keyword>
<gene>
    <name evidence="3" type="ORF">AGRA3207_007767</name>
</gene>
<evidence type="ECO:0000256" key="1">
    <source>
        <dbReference type="ARBA" id="ARBA00010617"/>
    </source>
</evidence>
<dbReference type="PANTHER" id="PTHR46696:SF1">
    <property type="entry name" value="CYTOCHROME P450 YJIB-RELATED"/>
    <property type="match status" value="1"/>
</dbReference>